<dbReference type="SUPFAM" id="SSF57701">
    <property type="entry name" value="Zn2/Cys6 DNA-binding domain"/>
    <property type="match status" value="1"/>
</dbReference>
<comment type="subcellular location">
    <subcellularLocation>
        <location evidence="1">Nucleus</location>
    </subcellularLocation>
</comment>
<dbReference type="AlphaFoldDB" id="A0A8K0WRX1"/>
<keyword evidence="2" id="KW-0479">Metal-binding</keyword>
<dbReference type="Pfam" id="PF00172">
    <property type="entry name" value="Zn_clus"/>
    <property type="match status" value="1"/>
</dbReference>
<evidence type="ECO:0000256" key="4">
    <source>
        <dbReference type="ARBA" id="ARBA00023015"/>
    </source>
</evidence>
<evidence type="ECO:0000313" key="10">
    <source>
        <dbReference type="EMBL" id="KAH7317028.1"/>
    </source>
</evidence>
<gene>
    <name evidence="10" type="ORF">B0I35DRAFT_266680</name>
</gene>
<dbReference type="SMART" id="SM00066">
    <property type="entry name" value="GAL4"/>
    <property type="match status" value="1"/>
</dbReference>
<dbReference type="EMBL" id="JAGPNK010000008">
    <property type="protein sequence ID" value="KAH7317028.1"/>
    <property type="molecule type" value="Genomic_DNA"/>
</dbReference>
<protein>
    <submittedName>
        <fullName evidence="10">Fungal-specific transcription factor domain-containing protein</fullName>
    </submittedName>
</protein>
<dbReference type="PROSITE" id="PS50048">
    <property type="entry name" value="ZN2_CY6_FUNGAL_2"/>
    <property type="match status" value="1"/>
</dbReference>
<keyword evidence="7" id="KW-0539">Nucleus</keyword>
<proteinExistence type="predicted"/>
<dbReference type="GO" id="GO:0006351">
    <property type="term" value="P:DNA-templated transcription"/>
    <property type="evidence" value="ECO:0007669"/>
    <property type="project" value="InterPro"/>
</dbReference>
<organism evidence="10 11">
    <name type="scientific">Stachybotrys elegans</name>
    <dbReference type="NCBI Taxonomy" id="80388"/>
    <lineage>
        <taxon>Eukaryota</taxon>
        <taxon>Fungi</taxon>
        <taxon>Dikarya</taxon>
        <taxon>Ascomycota</taxon>
        <taxon>Pezizomycotina</taxon>
        <taxon>Sordariomycetes</taxon>
        <taxon>Hypocreomycetidae</taxon>
        <taxon>Hypocreales</taxon>
        <taxon>Stachybotryaceae</taxon>
        <taxon>Stachybotrys</taxon>
    </lineage>
</organism>
<dbReference type="GO" id="GO:0003677">
    <property type="term" value="F:DNA binding"/>
    <property type="evidence" value="ECO:0007669"/>
    <property type="project" value="UniProtKB-KW"/>
</dbReference>
<dbReference type="Gene3D" id="4.10.240.10">
    <property type="entry name" value="Zn(2)-C6 fungal-type DNA-binding domain"/>
    <property type="match status" value="1"/>
</dbReference>
<evidence type="ECO:0000256" key="6">
    <source>
        <dbReference type="ARBA" id="ARBA00023163"/>
    </source>
</evidence>
<accession>A0A8K0WRX1</accession>
<keyword evidence="11" id="KW-1185">Reference proteome</keyword>
<feature type="domain" description="Zn(2)-C6 fungal-type" evidence="9">
    <location>
        <begin position="17"/>
        <end position="47"/>
    </location>
</feature>
<dbReference type="PANTHER" id="PTHR31313">
    <property type="entry name" value="TY1 ENHANCER ACTIVATOR"/>
    <property type="match status" value="1"/>
</dbReference>
<dbReference type="InterPro" id="IPR007219">
    <property type="entry name" value="XnlR_reg_dom"/>
</dbReference>
<feature type="region of interest" description="Disordered" evidence="8">
    <location>
        <begin position="141"/>
        <end position="163"/>
    </location>
</feature>
<evidence type="ECO:0000256" key="5">
    <source>
        <dbReference type="ARBA" id="ARBA00023125"/>
    </source>
</evidence>
<evidence type="ECO:0000313" key="11">
    <source>
        <dbReference type="Proteomes" id="UP000813444"/>
    </source>
</evidence>
<dbReference type="CDD" id="cd00067">
    <property type="entry name" value="GAL4"/>
    <property type="match status" value="1"/>
</dbReference>
<keyword evidence="4" id="KW-0805">Transcription regulation</keyword>
<reference evidence="10" key="1">
    <citation type="journal article" date="2021" name="Nat. Commun.">
        <title>Genetic determinants of endophytism in the Arabidopsis root mycobiome.</title>
        <authorList>
            <person name="Mesny F."/>
            <person name="Miyauchi S."/>
            <person name="Thiergart T."/>
            <person name="Pickel B."/>
            <person name="Atanasova L."/>
            <person name="Karlsson M."/>
            <person name="Huettel B."/>
            <person name="Barry K.W."/>
            <person name="Haridas S."/>
            <person name="Chen C."/>
            <person name="Bauer D."/>
            <person name="Andreopoulos W."/>
            <person name="Pangilinan J."/>
            <person name="LaButti K."/>
            <person name="Riley R."/>
            <person name="Lipzen A."/>
            <person name="Clum A."/>
            <person name="Drula E."/>
            <person name="Henrissat B."/>
            <person name="Kohler A."/>
            <person name="Grigoriev I.V."/>
            <person name="Martin F.M."/>
            <person name="Hacquard S."/>
        </authorList>
    </citation>
    <scope>NUCLEOTIDE SEQUENCE</scope>
    <source>
        <strain evidence="10">MPI-CAGE-CH-0235</strain>
    </source>
</reference>
<evidence type="ECO:0000256" key="3">
    <source>
        <dbReference type="ARBA" id="ARBA00022833"/>
    </source>
</evidence>
<sequence length="674" mass="74349">MPLNPASSLEPKPRARACLLCRAKKTRCDGQRPQCAACKTLGEACEYRFAMPRQRPTFSRIHELEARVSSLESFIKALHVGSSNDRNSLLNSAVDAQGTVTVPSASPSSPSDEQNQPPGSSTSQDCGAQPEPELSIAHFVSRDDSGDGSTRNFGPSSALHVPGKNTVSVAAETQHHLKQDEKMRDTLIANAALQRQLEHQISKANAIQGVPTNIALRLLDCHWSRQHHSFLLTYRPAIMRDLRSEGPHATPFLINAIFACSSKFSGLLEVWDDPTDPTSAGQRFLDRCDSLLAQEGLLTRSSIPTVVGLLLLGSTYVARGETTKGWLYSGYALRMVYELGLHLDPTETTDVPEEVEVRRRVFWGAFVCDKLQSLYLGRPVVINIRDSRVSHHLFDTYEEMELYAPTNSTVDPSFAAVPIHSVSTFQQLCRLSEIMTTIINIFYVVGATIANAAGSLETVETALHEWKDKLPPELDLQPPNPPQTAPPPMSPNIMVMHSLYHTLIILVHRPFISDGHMRAAGTPLRSWERCSEASHHISHIVRSFRSAFTLASAPYVLGYTIYVACTIHVRNVASQTQHASLLREGLRWLEELCIANPGISRPLGIIKRMMSDNGLELDDGSPPLNEPIPLDSVMNDIINMFPGPELGFLETAADGSLYPQLSYDPIFGFMDSMS</sequence>
<dbReference type="CDD" id="cd12148">
    <property type="entry name" value="fungal_TF_MHR"/>
    <property type="match status" value="1"/>
</dbReference>
<dbReference type="Proteomes" id="UP000813444">
    <property type="component" value="Unassembled WGS sequence"/>
</dbReference>
<dbReference type="OrthoDB" id="4161332at2759"/>
<keyword evidence="5" id="KW-0238">DNA-binding</keyword>
<comment type="caution">
    <text evidence="10">The sequence shown here is derived from an EMBL/GenBank/DDBJ whole genome shotgun (WGS) entry which is preliminary data.</text>
</comment>
<evidence type="ECO:0000259" key="9">
    <source>
        <dbReference type="PROSITE" id="PS50048"/>
    </source>
</evidence>
<feature type="region of interest" description="Disordered" evidence="8">
    <location>
        <begin position="100"/>
        <end position="129"/>
    </location>
</feature>
<name>A0A8K0WRX1_9HYPO</name>
<keyword evidence="3" id="KW-0862">Zinc</keyword>
<evidence type="ECO:0000256" key="7">
    <source>
        <dbReference type="ARBA" id="ARBA00023242"/>
    </source>
</evidence>
<keyword evidence="6" id="KW-0804">Transcription</keyword>
<dbReference type="InterPro" id="IPR001138">
    <property type="entry name" value="Zn2Cys6_DnaBD"/>
</dbReference>
<dbReference type="SMART" id="SM00906">
    <property type="entry name" value="Fungal_trans"/>
    <property type="match status" value="1"/>
</dbReference>
<evidence type="ECO:0000256" key="2">
    <source>
        <dbReference type="ARBA" id="ARBA00022723"/>
    </source>
</evidence>
<evidence type="ECO:0000256" key="8">
    <source>
        <dbReference type="SAM" id="MobiDB-lite"/>
    </source>
</evidence>
<dbReference type="InterPro" id="IPR051615">
    <property type="entry name" value="Transcr_Regulatory_Elem"/>
</dbReference>
<dbReference type="Pfam" id="PF04082">
    <property type="entry name" value="Fungal_trans"/>
    <property type="match status" value="1"/>
</dbReference>
<feature type="compositionally biased region" description="Polar residues" evidence="8">
    <location>
        <begin position="112"/>
        <end position="126"/>
    </location>
</feature>
<dbReference type="PANTHER" id="PTHR31313:SF86">
    <property type="entry name" value="ZN(2)-C6 FUNGAL-TYPE DOMAIN-CONTAINING PROTEIN"/>
    <property type="match status" value="1"/>
</dbReference>
<dbReference type="GO" id="GO:0005634">
    <property type="term" value="C:nucleus"/>
    <property type="evidence" value="ECO:0007669"/>
    <property type="project" value="UniProtKB-SubCell"/>
</dbReference>
<dbReference type="PROSITE" id="PS00463">
    <property type="entry name" value="ZN2_CY6_FUNGAL_1"/>
    <property type="match status" value="1"/>
</dbReference>
<dbReference type="GO" id="GO:0008270">
    <property type="term" value="F:zinc ion binding"/>
    <property type="evidence" value="ECO:0007669"/>
    <property type="project" value="InterPro"/>
</dbReference>
<dbReference type="InterPro" id="IPR036864">
    <property type="entry name" value="Zn2-C6_fun-type_DNA-bd_sf"/>
</dbReference>
<dbReference type="GO" id="GO:0000981">
    <property type="term" value="F:DNA-binding transcription factor activity, RNA polymerase II-specific"/>
    <property type="evidence" value="ECO:0007669"/>
    <property type="project" value="InterPro"/>
</dbReference>
<evidence type="ECO:0000256" key="1">
    <source>
        <dbReference type="ARBA" id="ARBA00004123"/>
    </source>
</evidence>